<dbReference type="EMBL" id="LJOD01000001">
    <property type="protein sequence ID" value="KPE52832.1"/>
    <property type="molecule type" value="Genomic_DNA"/>
</dbReference>
<accession>A0A0N0IY67</accession>
<proteinExistence type="predicted"/>
<dbReference type="PATRIC" id="fig|253.9.peg.465"/>
<dbReference type="Proteomes" id="UP000037953">
    <property type="component" value="Unassembled WGS sequence"/>
</dbReference>
<sequence length="167" mass="19427">MNYKKEIEIELKHKFDPKDTGSYDIDSFDVEVTLDLHEELIVEDVTFQVALQEVNFFSYEDESDIDAFDIYLMKSDDKFGQHQAIIDQTTALPMTVSNQKKLNFSIPIFSSPDGHQNFLDVIKQAPDHILDDERELDLHITFYLNPDKSNENYDYGIFKIANPFFAS</sequence>
<organism evidence="1 2">
    <name type="scientific">Chryseobacterium indologenes</name>
    <name type="common">Flavobacterium indologenes</name>
    <dbReference type="NCBI Taxonomy" id="253"/>
    <lineage>
        <taxon>Bacteria</taxon>
        <taxon>Pseudomonadati</taxon>
        <taxon>Bacteroidota</taxon>
        <taxon>Flavobacteriia</taxon>
        <taxon>Flavobacteriales</taxon>
        <taxon>Weeksellaceae</taxon>
        <taxon>Chryseobacterium group</taxon>
        <taxon>Chryseobacterium</taxon>
    </lineage>
</organism>
<evidence type="ECO:0000313" key="2">
    <source>
        <dbReference type="Proteomes" id="UP000037953"/>
    </source>
</evidence>
<gene>
    <name evidence="1" type="ORF">AOB46_02210</name>
</gene>
<name>A0A0N0IY67_CHRID</name>
<dbReference type="AlphaFoldDB" id="A0A0N0IY67"/>
<dbReference type="RefSeq" id="WP_062696398.1">
    <property type="nucleotide sequence ID" value="NZ_LJOD01000001.1"/>
</dbReference>
<protein>
    <submittedName>
        <fullName evidence="1">Uncharacterized protein</fullName>
    </submittedName>
</protein>
<comment type="caution">
    <text evidence="1">The sequence shown here is derived from an EMBL/GenBank/DDBJ whole genome shotgun (WGS) entry which is preliminary data.</text>
</comment>
<reference evidence="1 2" key="1">
    <citation type="journal article" date="2015" name="Genom Data">
        <title>Draft genome sequence of a multidrug-resistant Chryseobacterium indologenes isolate from Malaysia.</title>
        <authorList>
            <person name="Yu C.Y."/>
            <person name="Ang G.Y."/>
            <person name="Cheng H.J."/>
            <person name="Cheong Y.M."/>
            <person name="Yin W.F."/>
            <person name="Chan K.G."/>
        </authorList>
    </citation>
    <scope>NUCLEOTIDE SEQUENCE [LARGE SCALE GENOMIC DNA]</scope>
    <source>
        <strain evidence="1 2">CI_885</strain>
    </source>
</reference>
<evidence type="ECO:0000313" key="1">
    <source>
        <dbReference type="EMBL" id="KPE52832.1"/>
    </source>
</evidence>
<reference evidence="2" key="2">
    <citation type="submission" date="2015-09" db="EMBL/GenBank/DDBJ databases">
        <title>Draft genome sequence of a multidrug-resistant Chryseobacterium indologenes isolate from Malaysia.</title>
        <authorList>
            <person name="Yu C.Y."/>
            <person name="Ang G.Y."/>
            <person name="Chan K.-G."/>
        </authorList>
    </citation>
    <scope>NUCLEOTIDE SEQUENCE [LARGE SCALE GENOMIC DNA]</scope>
    <source>
        <strain evidence="2">CI_885</strain>
    </source>
</reference>